<sequence length="915" mass="105199">MGILPSVERKLLQHSECVGKWIEVSEQQQHEPASSLSQSKYKVFNLDLEQECCFSRCQCCDESVSVGDSHCHQPQPNSRHHLCEIKVVPSIHTLLMNSTPQQQIKADFKFTPANPRTGGPSSCNEQNLSSSSDWCGNNIIPPQSLPLGIHLHKAVYLNSRIYAFGGSTRKELNSNCFLEYDVESEKWKRLSTLISTPHVDENSNPASSSSSNLNPPNANIENSNDLTQSSNGHNTMHTPQRAIPMYVNPCFYHSVCVCKKRRKIYVFGGRTNSVVTSNNLYEFDVDKQQWNVLTPIRNNSKQEKLPKREGHSAFVRGDFLYIVAGYEYNTDQYSNEIIEINLESNTWRYLSEDYSNIVKRGGRITKSTNKYHSNDSDEEDFDEHDTSTLFTKVAYHCSEYCESRDELLIYGGKTREKPFGPLSNNLYVYSFKRKEWTLYKAPCLLRRNHFEKDGHDNTLNAYLTYDDHRQFIMSYNKSSTLVDDRYFVICNGLINDHFDRRHYIDEMIIIDIYSNSWYKVSDGLALSIPFDSCLVYCDNYNRVYSIGGYNPCGEKPHLPNVTKLEYKITNCDFLKNYVSKISDTSFPIPFVTVTSIDRRQSVQISRIIAMRLFGEEFGNISYDKSMILETPFDESQLSDIVDYLHGLDIEFRDVNEIIELLEKTIKFPALGSTLDSYLIRRLETGLVNEKNVVNILKSCQHLGRVEMICLSFLKRNGMKVPINDCSELPKTILTKLEQFKQVKHGSPQTTLSSNGPSNINSLKNINHTSSTNHSYRLYLADPITTLLSFLRTLRKDLDASQRTGDLTLIIHDQEKDRMKSITLDSAIALMTSKFFERMLSADFKERGQNCIELQNPVTLNENDLINLVDLLYLTPPSRIDPWMNKKTKLNYIYRIADFYCLDIITCILEDKFMSD</sequence>
<keyword evidence="5" id="KW-1185">Reference proteome</keyword>
<dbReference type="Pfam" id="PF01344">
    <property type="entry name" value="Kelch_1"/>
    <property type="match status" value="1"/>
</dbReference>
<dbReference type="Gene3D" id="3.30.710.10">
    <property type="entry name" value="Potassium Channel Kv1.1, Chain A"/>
    <property type="match status" value="1"/>
</dbReference>
<dbReference type="EMBL" id="PYSW02000034">
    <property type="protein sequence ID" value="KAG2378355.1"/>
    <property type="molecule type" value="Genomic_DNA"/>
</dbReference>
<evidence type="ECO:0008006" key="6">
    <source>
        <dbReference type="Google" id="ProtNLM"/>
    </source>
</evidence>
<dbReference type="SUPFAM" id="SSF117281">
    <property type="entry name" value="Kelch motif"/>
    <property type="match status" value="1"/>
</dbReference>
<evidence type="ECO:0000313" key="4">
    <source>
        <dbReference type="EMBL" id="KAG2378355.1"/>
    </source>
</evidence>
<dbReference type="Proteomes" id="UP000816034">
    <property type="component" value="Unassembled WGS sequence"/>
</dbReference>
<dbReference type="PANTHER" id="PTHR46376">
    <property type="entry name" value="LEUCINE-ZIPPER-LIKE TRANSCRIPTIONAL REGULATOR 1"/>
    <property type="match status" value="1"/>
</dbReference>
<feature type="compositionally biased region" description="Low complexity" evidence="3">
    <location>
        <begin position="202"/>
        <end position="219"/>
    </location>
</feature>
<feature type="region of interest" description="Disordered" evidence="3">
    <location>
        <begin position="198"/>
        <end position="237"/>
    </location>
</feature>
<keyword evidence="1" id="KW-0880">Kelch repeat</keyword>
<evidence type="ECO:0000256" key="1">
    <source>
        <dbReference type="ARBA" id="ARBA00022441"/>
    </source>
</evidence>
<dbReference type="Gene3D" id="2.120.10.80">
    <property type="entry name" value="Kelch-type beta propeller"/>
    <property type="match status" value="2"/>
</dbReference>
<dbReference type="AlphaFoldDB" id="A0AA88KG59"/>
<organism evidence="4 5">
    <name type="scientific">Naegleria lovaniensis</name>
    <name type="common">Amoeba</name>
    <dbReference type="NCBI Taxonomy" id="51637"/>
    <lineage>
        <taxon>Eukaryota</taxon>
        <taxon>Discoba</taxon>
        <taxon>Heterolobosea</taxon>
        <taxon>Tetramitia</taxon>
        <taxon>Eutetramitia</taxon>
        <taxon>Vahlkampfiidae</taxon>
        <taxon>Naegleria</taxon>
    </lineage>
</organism>
<name>A0AA88KG59_NAELO</name>
<dbReference type="InterPro" id="IPR006652">
    <property type="entry name" value="Kelch_1"/>
</dbReference>
<dbReference type="Pfam" id="PF24681">
    <property type="entry name" value="Kelch_KLHDC2_KLHL20_DRC7"/>
    <property type="match status" value="1"/>
</dbReference>
<proteinExistence type="predicted"/>
<dbReference type="InterPro" id="IPR051568">
    <property type="entry name" value="LZTR1/Attractin"/>
</dbReference>
<reference evidence="4 5" key="1">
    <citation type="journal article" date="2018" name="BMC Genomics">
        <title>The genome of Naegleria lovaniensis, the basis for a comparative approach to unravel pathogenicity factors of the human pathogenic amoeba N. fowleri.</title>
        <authorList>
            <person name="Liechti N."/>
            <person name="Schurch N."/>
            <person name="Bruggmann R."/>
            <person name="Wittwer M."/>
        </authorList>
    </citation>
    <scope>NUCLEOTIDE SEQUENCE [LARGE SCALE GENOMIC DNA]</scope>
    <source>
        <strain evidence="4 5">ATCC 30569</strain>
    </source>
</reference>
<evidence type="ECO:0000256" key="3">
    <source>
        <dbReference type="SAM" id="MobiDB-lite"/>
    </source>
</evidence>
<feature type="compositionally biased region" description="Polar residues" evidence="3">
    <location>
        <begin position="220"/>
        <end position="237"/>
    </location>
</feature>
<dbReference type="InterPro" id="IPR015915">
    <property type="entry name" value="Kelch-typ_b-propeller"/>
</dbReference>
<dbReference type="GeneID" id="68100952"/>
<accession>A0AA88KG59</accession>
<dbReference type="PANTHER" id="PTHR46376:SF1">
    <property type="entry name" value="LEUCINE-ZIPPER-LIKE TRANSCRIPTIONAL REGULATOR 1"/>
    <property type="match status" value="1"/>
</dbReference>
<evidence type="ECO:0000313" key="5">
    <source>
        <dbReference type="Proteomes" id="UP000816034"/>
    </source>
</evidence>
<evidence type="ECO:0000256" key="2">
    <source>
        <dbReference type="ARBA" id="ARBA00022737"/>
    </source>
</evidence>
<dbReference type="GO" id="GO:0005794">
    <property type="term" value="C:Golgi apparatus"/>
    <property type="evidence" value="ECO:0007669"/>
    <property type="project" value="TreeGrafter"/>
</dbReference>
<gene>
    <name evidence="4" type="ORF">C9374_008498</name>
</gene>
<dbReference type="RefSeq" id="XP_044545617.1">
    <property type="nucleotide sequence ID" value="XM_044698580.1"/>
</dbReference>
<protein>
    <recommendedName>
        <fullName evidence="6">BTB domain-containing protein</fullName>
    </recommendedName>
</protein>
<comment type="caution">
    <text evidence="4">The sequence shown here is derived from an EMBL/GenBank/DDBJ whole genome shotgun (WGS) entry which is preliminary data.</text>
</comment>
<keyword evidence="2" id="KW-0677">Repeat</keyword>
<dbReference type="InterPro" id="IPR011333">
    <property type="entry name" value="SKP1/BTB/POZ_sf"/>
</dbReference>